<gene>
    <name evidence="2" type="ORF">ENF18_07460</name>
</gene>
<dbReference type="Pfam" id="PF02169">
    <property type="entry name" value="LPP20"/>
    <property type="match status" value="1"/>
</dbReference>
<dbReference type="InterPro" id="IPR024952">
    <property type="entry name" value="LPP20-like_dom"/>
</dbReference>
<reference evidence="2" key="1">
    <citation type="journal article" date="2020" name="mSystems">
        <title>Genome- and Community-Level Interaction Insights into Carbon Utilization and Element Cycling Functions of Hydrothermarchaeota in Hydrothermal Sediment.</title>
        <authorList>
            <person name="Zhou Z."/>
            <person name="Liu Y."/>
            <person name="Xu W."/>
            <person name="Pan J."/>
            <person name="Luo Z.H."/>
            <person name="Li M."/>
        </authorList>
    </citation>
    <scope>NUCLEOTIDE SEQUENCE [LARGE SCALE GENOMIC DNA]</scope>
    <source>
        <strain evidence="2">HyVt-102</strain>
    </source>
</reference>
<accession>A0A7C0VCJ0</accession>
<dbReference type="AlphaFoldDB" id="A0A7C0VCJ0"/>
<feature type="non-terminal residue" evidence="2">
    <location>
        <position position="140"/>
    </location>
</feature>
<sequence>MRRGFILAFLLGGLLFAQVSGGYDYVQQMPAGAIDWTRGVVKATGIGAPNPDVPLAAQRAGALRAAKLDALRNILETIKGVYIDAETTIENAMTVSDVIKTKINGIVRNFTVTDIRYMSDGSIEVDVEVPLTGEMINTLL</sequence>
<comment type="caution">
    <text evidence="2">The sequence shown here is derived from an EMBL/GenBank/DDBJ whole genome shotgun (WGS) entry which is preliminary data.</text>
</comment>
<feature type="domain" description="Lipoprotein LPP20-like" evidence="1">
    <location>
        <begin position="59"/>
        <end position="129"/>
    </location>
</feature>
<organism evidence="2">
    <name type="scientific">candidate division WOR-3 bacterium</name>
    <dbReference type="NCBI Taxonomy" id="2052148"/>
    <lineage>
        <taxon>Bacteria</taxon>
        <taxon>Bacteria division WOR-3</taxon>
    </lineage>
</organism>
<evidence type="ECO:0000313" key="2">
    <source>
        <dbReference type="EMBL" id="HDI83609.1"/>
    </source>
</evidence>
<protein>
    <recommendedName>
        <fullName evidence="1">Lipoprotein LPP20-like domain-containing protein</fullName>
    </recommendedName>
</protein>
<proteinExistence type="predicted"/>
<evidence type="ECO:0000259" key="1">
    <source>
        <dbReference type="Pfam" id="PF02169"/>
    </source>
</evidence>
<dbReference type="Proteomes" id="UP000885847">
    <property type="component" value="Unassembled WGS sequence"/>
</dbReference>
<name>A0A7C0VCJ0_UNCW3</name>
<dbReference type="EMBL" id="DQWE01000352">
    <property type="protein sequence ID" value="HDI83609.1"/>
    <property type="molecule type" value="Genomic_DNA"/>
</dbReference>